<dbReference type="EMBL" id="HBFQ01011340">
    <property type="protein sequence ID" value="CAD8833592.1"/>
    <property type="molecule type" value="Transcribed_RNA"/>
</dbReference>
<feature type="domain" description="PDZ" evidence="1">
    <location>
        <begin position="79"/>
        <end position="139"/>
    </location>
</feature>
<dbReference type="PROSITE" id="PS50106">
    <property type="entry name" value="PDZ"/>
    <property type="match status" value="1"/>
</dbReference>
<evidence type="ECO:0000313" key="2">
    <source>
        <dbReference type="EMBL" id="CAD8833592.1"/>
    </source>
</evidence>
<evidence type="ECO:0000259" key="1">
    <source>
        <dbReference type="PROSITE" id="PS50106"/>
    </source>
</evidence>
<organism evidence="2">
    <name type="scientific">Noctiluca scintillans</name>
    <name type="common">Sea sparkle</name>
    <name type="synonym">Red tide dinoflagellate</name>
    <dbReference type="NCBI Taxonomy" id="2966"/>
    <lineage>
        <taxon>Eukaryota</taxon>
        <taxon>Sar</taxon>
        <taxon>Alveolata</taxon>
        <taxon>Dinophyceae</taxon>
        <taxon>Noctilucales</taxon>
        <taxon>Noctilucaceae</taxon>
        <taxon>Noctiluca</taxon>
    </lineage>
</organism>
<sequence length="167" mass="18002">MPHPCFCCEAKAEFRAETCEERKLPLPRTISSHPCTPADVARGSHSSEPGVLDGSSVCQSSAEAFALSDVSTNDPIEFAVVVSRSQEDKKLGVSIRQTSGRLTVLSVGPGLVDQWNRTHPDCCVEPGDVLVEVNGLRGVPGDMLMVRACSADIITLIFDKRFRSSPM</sequence>
<reference evidence="2" key="1">
    <citation type="submission" date="2021-01" db="EMBL/GenBank/DDBJ databases">
        <authorList>
            <person name="Corre E."/>
            <person name="Pelletier E."/>
            <person name="Niang G."/>
            <person name="Scheremetjew M."/>
            <person name="Finn R."/>
            <person name="Kale V."/>
            <person name="Holt S."/>
            <person name="Cochrane G."/>
            <person name="Meng A."/>
            <person name="Brown T."/>
            <person name="Cohen L."/>
        </authorList>
    </citation>
    <scope>NUCLEOTIDE SEQUENCE</scope>
</reference>
<dbReference type="InterPro" id="IPR001478">
    <property type="entry name" value="PDZ"/>
</dbReference>
<accession>A0A7S1EZJ1</accession>
<protein>
    <recommendedName>
        <fullName evidence="1">PDZ domain-containing protein</fullName>
    </recommendedName>
</protein>
<dbReference type="AlphaFoldDB" id="A0A7S1EZJ1"/>
<name>A0A7S1EZJ1_NOCSC</name>
<proteinExistence type="predicted"/>
<gene>
    <name evidence="2" type="ORF">NSCI0253_LOCUS7940</name>
</gene>